<feature type="domain" description="SHSP" evidence="8">
    <location>
        <begin position="4"/>
        <end position="116"/>
    </location>
</feature>
<evidence type="ECO:0000256" key="7">
    <source>
        <dbReference type="SAM" id="Phobius"/>
    </source>
</evidence>
<evidence type="ECO:0000313" key="9">
    <source>
        <dbReference type="EMBL" id="RAL43156.1"/>
    </source>
</evidence>
<dbReference type="InterPro" id="IPR008978">
    <property type="entry name" value="HSP20-like_chaperone"/>
</dbReference>
<feature type="compositionally biased region" description="Basic and acidic residues" evidence="6">
    <location>
        <begin position="307"/>
        <end position="317"/>
    </location>
</feature>
<keyword evidence="3" id="KW-0611">Plant defense</keyword>
<organism evidence="9 10">
    <name type="scientific">Cuscuta australis</name>
    <dbReference type="NCBI Taxonomy" id="267555"/>
    <lineage>
        <taxon>Eukaryota</taxon>
        <taxon>Viridiplantae</taxon>
        <taxon>Streptophyta</taxon>
        <taxon>Embryophyta</taxon>
        <taxon>Tracheophyta</taxon>
        <taxon>Spermatophyta</taxon>
        <taxon>Magnoliopsida</taxon>
        <taxon>eudicotyledons</taxon>
        <taxon>Gunneridae</taxon>
        <taxon>Pentapetalae</taxon>
        <taxon>asterids</taxon>
        <taxon>lamiids</taxon>
        <taxon>Solanales</taxon>
        <taxon>Convolvulaceae</taxon>
        <taxon>Cuscuteae</taxon>
        <taxon>Cuscuta</taxon>
        <taxon>Cuscuta subgen. Grammica</taxon>
        <taxon>Cuscuta sect. Cleistogrammica</taxon>
    </lineage>
</organism>
<dbReference type="GO" id="GO:0005886">
    <property type="term" value="C:plasma membrane"/>
    <property type="evidence" value="ECO:0007669"/>
    <property type="project" value="UniProtKB-SubCell"/>
</dbReference>
<dbReference type="GO" id="GO:0006952">
    <property type="term" value="P:defense response"/>
    <property type="evidence" value="ECO:0007669"/>
    <property type="project" value="UniProtKB-KW"/>
</dbReference>
<keyword evidence="7" id="KW-1133">Transmembrane helix</keyword>
<keyword evidence="10" id="KW-1185">Reference proteome</keyword>
<evidence type="ECO:0000256" key="1">
    <source>
        <dbReference type="ARBA" id="ARBA00004162"/>
    </source>
</evidence>
<dbReference type="SUPFAM" id="SSF49764">
    <property type="entry name" value="HSP20-like chaperones"/>
    <property type="match status" value="1"/>
</dbReference>
<dbReference type="PANTHER" id="PTHR43670">
    <property type="entry name" value="HEAT SHOCK PROTEIN 26"/>
    <property type="match status" value="1"/>
</dbReference>
<dbReference type="Proteomes" id="UP000249390">
    <property type="component" value="Unassembled WGS sequence"/>
</dbReference>
<dbReference type="AlphaFoldDB" id="A0A328DCI2"/>
<feature type="compositionally biased region" description="Low complexity" evidence="6">
    <location>
        <begin position="125"/>
        <end position="136"/>
    </location>
</feature>
<evidence type="ECO:0000313" key="10">
    <source>
        <dbReference type="Proteomes" id="UP000249390"/>
    </source>
</evidence>
<dbReference type="Gene3D" id="2.60.40.790">
    <property type="match status" value="1"/>
</dbReference>
<evidence type="ECO:0000256" key="6">
    <source>
        <dbReference type="SAM" id="MobiDB-lite"/>
    </source>
</evidence>
<comment type="caution">
    <text evidence="9">The sequence shown here is derived from an EMBL/GenBank/DDBJ whole genome shotgun (WGS) entry which is preliminary data.</text>
</comment>
<evidence type="ECO:0000256" key="5">
    <source>
        <dbReference type="RuleBase" id="RU003616"/>
    </source>
</evidence>
<dbReference type="CDD" id="cd06464">
    <property type="entry name" value="ACD_sHsps-like"/>
    <property type="match status" value="1"/>
</dbReference>
<keyword evidence="7" id="KW-0812">Transmembrane</keyword>
<comment type="subcellular location">
    <subcellularLocation>
        <location evidence="1">Cell membrane</location>
        <topology evidence="1">Single-pass membrane protein</topology>
    </subcellularLocation>
</comment>
<evidence type="ECO:0000256" key="3">
    <source>
        <dbReference type="ARBA" id="ARBA00022821"/>
    </source>
</evidence>
<keyword evidence="7" id="KW-0472">Membrane</keyword>
<protein>
    <recommendedName>
        <fullName evidence="8">SHSP domain-containing protein</fullName>
    </recommendedName>
</protein>
<evidence type="ECO:0000259" key="8">
    <source>
        <dbReference type="PROSITE" id="PS01031"/>
    </source>
</evidence>
<reference evidence="9 10" key="1">
    <citation type="submission" date="2018-06" db="EMBL/GenBank/DDBJ databases">
        <title>The Genome of Cuscuta australis (Dodder) Provides Insight into the Evolution of Plant Parasitism.</title>
        <authorList>
            <person name="Liu H."/>
        </authorList>
    </citation>
    <scope>NUCLEOTIDE SEQUENCE [LARGE SCALE GENOMIC DNA]</scope>
    <source>
        <strain evidence="10">cv. Yunnan</strain>
        <tissue evidence="9">Vines</tissue>
    </source>
</reference>
<comment type="similarity">
    <text evidence="4 5">Belongs to the small heat shock protein (HSP20) family.</text>
</comment>
<dbReference type="EMBL" id="NQVE01000161">
    <property type="protein sequence ID" value="RAL43156.1"/>
    <property type="molecule type" value="Genomic_DNA"/>
</dbReference>
<accession>A0A328DCI2</accession>
<dbReference type="GO" id="GO:0034605">
    <property type="term" value="P:cellular response to heat"/>
    <property type="evidence" value="ECO:0007669"/>
    <property type="project" value="TreeGrafter"/>
</dbReference>
<feature type="compositionally biased region" description="Polar residues" evidence="6">
    <location>
        <begin position="285"/>
        <end position="295"/>
    </location>
</feature>
<evidence type="ECO:0000256" key="2">
    <source>
        <dbReference type="ARBA" id="ARBA00022475"/>
    </source>
</evidence>
<feature type="region of interest" description="Disordered" evidence="6">
    <location>
        <begin position="98"/>
        <end position="318"/>
    </location>
</feature>
<feature type="compositionally biased region" description="Basic and acidic residues" evidence="6">
    <location>
        <begin position="271"/>
        <end position="284"/>
    </location>
</feature>
<feature type="transmembrane region" description="Helical" evidence="7">
    <location>
        <begin position="339"/>
        <end position="356"/>
    </location>
</feature>
<name>A0A328DCI2_9ASTE</name>
<gene>
    <name evidence="9" type="ORF">DM860_009938</name>
</gene>
<feature type="compositionally biased region" description="Basic and acidic residues" evidence="6">
    <location>
        <begin position="140"/>
        <end position="157"/>
    </location>
</feature>
<feature type="compositionally biased region" description="Basic and acidic residues" evidence="6">
    <location>
        <begin position="211"/>
        <end position="230"/>
    </location>
</feature>
<evidence type="ECO:0000256" key="4">
    <source>
        <dbReference type="PROSITE-ProRule" id="PRU00285"/>
    </source>
</evidence>
<sequence length="369" mass="40115">MPQKVYEDFIPKSEVLGETDATAPTVINIYLSGFKKEELKVSLGQPAKPTKLRMTGEKPIEGGKKWVRFIKEFSISPDCDTGKISAKFEGGILSVTLPKKTASVQEPDETKENKESGQGQQAKGQTNTTNSSQQTTKGVDPLEHKPDHAQKPTHGSDDDQAVQETKNKKAEEPAAPQPKGKAGISEEEPKLEESKGQATTTEASAKIVPPEPERDQMTRGGDGNKRREEASSEAGRGGSTSDPPPPKPRESNKKAEEQEGGEPANQQVKGEAVREEVLKPEEPTSHAQQAKQPNEVNGAKSETTTDDNQKEEGDAKNAVKRKGYECTFTETKLRKRVKMLNLALVVLVGIGIGLYVKNMIRSYGGEAEE</sequence>
<dbReference type="PROSITE" id="PS01031">
    <property type="entry name" value="SHSP"/>
    <property type="match status" value="1"/>
</dbReference>
<dbReference type="Pfam" id="PF00011">
    <property type="entry name" value="HSP20"/>
    <property type="match status" value="1"/>
</dbReference>
<proteinExistence type="inferred from homology"/>
<dbReference type="PANTHER" id="PTHR43670:SF114">
    <property type="entry name" value="OS05G0592000 PROTEIN"/>
    <property type="match status" value="1"/>
</dbReference>
<keyword evidence="2" id="KW-1003">Cell membrane</keyword>
<dbReference type="InterPro" id="IPR002068">
    <property type="entry name" value="A-crystallin/Hsp20_dom"/>
</dbReference>
<feature type="compositionally biased region" description="Basic and acidic residues" evidence="6">
    <location>
        <begin position="247"/>
        <end position="257"/>
    </location>
</feature>